<comment type="similarity">
    <text evidence="1 7">Belongs to the cytochrome P450 family.</text>
</comment>
<keyword evidence="2 6" id="KW-0479">Metal-binding</keyword>
<evidence type="ECO:0000256" key="5">
    <source>
        <dbReference type="ARBA" id="ARBA00023033"/>
    </source>
</evidence>
<dbReference type="Proteomes" id="UP000469558">
    <property type="component" value="Unassembled WGS sequence"/>
</dbReference>
<accession>A0A8T9C3G5</accession>
<dbReference type="PRINTS" id="PR00385">
    <property type="entry name" value="P450"/>
</dbReference>
<dbReference type="InterPro" id="IPR050364">
    <property type="entry name" value="Cytochrome_P450_fung"/>
</dbReference>
<evidence type="ECO:0000256" key="3">
    <source>
        <dbReference type="ARBA" id="ARBA00023002"/>
    </source>
</evidence>
<sequence>MTTLHMGSQLWVLINTDRAATDIISLRSTITSERPHMPVSSGLVSNGKRSVIQESATWKEARRLMRQLLTGPTTQTFTEWQDLESVQMLLSYLHEPKGWWKHQSRYATAVLYGVVTGERLSKTDAQMAEYRKITMEFLGSLFATTVDFFPILELLPQSLQPWRKYWKSVGESHRHVFKSWWHPIKAKVDDGTAKPSWVRDVVLNPHTSFKGGEEEALYLTNSVISAGGDNPRMTLNTFVMASIHCPSKFQKCRQEIDIVCGSNANRLPGVEDISSMPYLCAFIKEVLRWRPIVPLVPPHQLTEELEYGGFVFPKKTNFIINTIAVSADCDQPEEFLPERWLDGNEANLTHGFWGFGGGRRVCIGYKAAQPGLFLAVSRLIYCFDFESSGSYDSTRLNPWSTEEPFPVRISNRSIRHEDLIRKEAAARGLHPHVESSESGP</sequence>
<evidence type="ECO:0000313" key="9">
    <source>
        <dbReference type="Proteomes" id="UP000469558"/>
    </source>
</evidence>
<dbReference type="InterPro" id="IPR036396">
    <property type="entry name" value="Cyt_P450_sf"/>
</dbReference>
<organism evidence="8 9">
    <name type="scientific">Lachnellula suecica</name>
    <dbReference type="NCBI Taxonomy" id="602035"/>
    <lineage>
        <taxon>Eukaryota</taxon>
        <taxon>Fungi</taxon>
        <taxon>Dikarya</taxon>
        <taxon>Ascomycota</taxon>
        <taxon>Pezizomycotina</taxon>
        <taxon>Leotiomycetes</taxon>
        <taxon>Helotiales</taxon>
        <taxon>Lachnaceae</taxon>
        <taxon>Lachnellula</taxon>
    </lineage>
</organism>
<evidence type="ECO:0000256" key="2">
    <source>
        <dbReference type="ARBA" id="ARBA00022723"/>
    </source>
</evidence>
<dbReference type="Pfam" id="PF00067">
    <property type="entry name" value="p450"/>
    <property type="match status" value="1"/>
</dbReference>
<dbReference type="InterPro" id="IPR002401">
    <property type="entry name" value="Cyt_P450_E_grp-I"/>
</dbReference>
<dbReference type="InterPro" id="IPR017972">
    <property type="entry name" value="Cyt_P450_CS"/>
</dbReference>
<dbReference type="PRINTS" id="PR00463">
    <property type="entry name" value="EP450I"/>
</dbReference>
<dbReference type="GO" id="GO:0020037">
    <property type="term" value="F:heme binding"/>
    <property type="evidence" value="ECO:0007669"/>
    <property type="project" value="InterPro"/>
</dbReference>
<name>A0A8T9C3G5_9HELO</name>
<keyword evidence="9" id="KW-1185">Reference proteome</keyword>
<dbReference type="GO" id="GO:0016705">
    <property type="term" value="F:oxidoreductase activity, acting on paired donors, with incorporation or reduction of molecular oxygen"/>
    <property type="evidence" value="ECO:0007669"/>
    <property type="project" value="InterPro"/>
</dbReference>
<evidence type="ECO:0000256" key="7">
    <source>
        <dbReference type="RuleBase" id="RU000461"/>
    </source>
</evidence>
<dbReference type="GO" id="GO:0004497">
    <property type="term" value="F:monooxygenase activity"/>
    <property type="evidence" value="ECO:0007669"/>
    <property type="project" value="UniProtKB-KW"/>
</dbReference>
<dbReference type="PANTHER" id="PTHR46300:SF2">
    <property type="entry name" value="CYTOCHROME P450 MONOOXYGENASE ALNH-RELATED"/>
    <property type="match status" value="1"/>
</dbReference>
<dbReference type="OrthoDB" id="1103324at2759"/>
<comment type="cofactor">
    <cofactor evidence="6">
        <name>heme</name>
        <dbReference type="ChEBI" id="CHEBI:30413"/>
    </cofactor>
</comment>
<keyword evidence="6 7" id="KW-0349">Heme</keyword>
<evidence type="ECO:0000256" key="4">
    <source>
        <dbReference type="ARBA" id="ARBA00023004"/>
    </source>
</evidence>
<gene>
    <name evidence="8" type="primary">atE</name>
    <name evidence="8" type="ORF">LSUE1_G006776</name>
</gene>
<protein>
    <submittedName>
        <fullName evidence="8">Cytochrome P450 monooxygenase atE</fullName>
    </submittedName>
</protein>
<keyword evidence="3 7" id="KW-0560">Oxidoreductase</keyword>
<dbReference type="SUPFAM" id="SSF48264">
    <property type="entry name" value="Cytochrome P450"/>
    <property type="match status" value="1"/>
</dbReference>
<keyword evidence="5 7" id="KW-0503">Monooxygenase</keyword>
<feature type="binding site" description="axial binding residue" evidence="6">
    <location>
        <position position="362"/>
    </location>
    <ligand>
        <name>heme</name>
        <dbReference type="ChEBI" id="CHEBI:30413"/>
    </ligand>
    <ligandPart>
        <name>Fe</name>
        <dbReference type="ChEBI" id="CHEBI:18248"/>
    </ligandPart>
</feature>
<dbReference type="PROSITE" id="PS00086">
    <property type="entry name" value="CYTOCHROME_P450"/>
    <property type="match status" value="1"/>
</dbReference>
<keyword evidence="4 6" id="KW-0408">Iron</keyword>
<evidence type="ECO:0000256" key="1">
    <source>
        <dbReference type="ARBA" id="ARBA00010617"/>
    </source>
</evidence>
<dbReference type="Gene3D" id="1.10.630.10">
    <property type="entry name" value="Cytochrome P450"/>
    <property type="match status" value="1"/>
</dbReference>
<dbReference type="InterPro" id="IPR001128">
    <property type="entry name" value="Cyt_P450"/>
</dbReference>
<dbReference type="PANTHER" id="PTHR46300">
    <property type="entry name" value="P450, PUTATIVE (EUROFUNG)-RELATED-RELATED"/>
    <property type="match status" value="1"/>
</dbReference>
<evidence type="ECO:0000256" key="6">
    <source>
        <dbReference type="PIRSR" id="PIRSR602401-1"/>
    </source>
</evidence>
<evidence type="ECO:0000313" key="8">
    <source>
        <dbReference type="EMBL" id="TVY78269.1"/>
    </source>
</evidence>
<dbReference type="EMBL" id="QGMK01000807">
    <property type="protein sequence ID" value="TVY78269.1"/>
    <property type="molecule type" value="Genomic_DNA"/>
</dbReference>
<comment type="caution">
    <text evidence="8">The sequence shown here is derived from an EMBL/GenBank/DDBJ whole genome shotgun (WGS) entry which is preliminary data.</text>
</comment>
<reference evidence="8 9" key="1">
    <citation type="submission" date="2018-05" db="EMBL/GenBank/DDBJ databases">
        <title>Genome sequencing and assembly of the regulated plant pathogen Lachnellula willkommii and related sister species for the development of diagnostic species identification markers.</title>
        <authorList>
            <person name="Giroux E."/>
            <person name="Bilodeau G."/>
        </authorList>
    </citation>
    <scope>NUCLEOTIDE SEQUENCE [LARGE SCALE GENOMIC DNA]</scope>
    <source>
        <strain evidence="8 9">CBS 268.59</strain>
    </source>
</reference>
<proteinExistence type="inferred from homology"/>
<dbReference type="GO" id="GO:0005506">
    <property type="term" value="F:iron ion binding"/>
    <property type="evidence" value="ECO:0007669"/>
    <property type="project" value="InterPro"/>
</dbReference>
<dbReference type="AlphaFoldDB" id="A0A8T9C3G5"/>